<dbReference type="Proteomes" id="UP000471120">
    <property type="component" value="Unassembled WGS sequence"/>
</dbReference>
<dbReference type="PANTHER" id="PTHR43194">
    <property type="entry name" value="HYDROLASE ALPHA/BETA FOLD FAMILY"/>
    <property type="match status" value="1"/>
</dbReference>
<dbReference type="Gene3D" id="3.40.50.1820">
    <property type="entry name" value="alpha/beta hydrolase"/>
    <property type="match status" value="1"/>
</dbReference>
<accession>A0A6P2CGZ5</accession>
<reference evidence="2 3" key="1">
    <citation type="submission" date="2018-07" db="EMBL/GenBank/DDBJ databases">
        <title>Genome sequence of Rhodococcus rhodnii ATCC 35071 from Rhodnius prolixus.</title>
        <authorList>
            <person name="Patel V."/>
            <person name="Vogel K.J."/>
        </authorList>
    </citation>
    <scope>NUCLEOTIDE SEQUENCE [LARGE SCALE GENOMIC DNA]</scope>
    <source>
        <strain evidence="2 3">ATCC 35071</strain>
    </source>
</reference>
<dbReference type="InterPro" id="IPR029058">
    <property type="entry name" value="AB_hydrolase_fold"/>
</dbReference>
<dbReference type="Pfam" id="PF12146">
    <property type="entry name" value="Hydrolase_4"/>
    <property type="match status" value="1"/>
</dbReference>
<dbReference type="PIRSF" id="PIRSF037442">
    <property type="entry name" value="UCP037442_abhydr"/>
    <property type="match status" value="1"/>
</dbReference>
<sequence>METVRVSMPDGTVTPVRLFDGGDGAPVVVILPGLGVPGGYYDLLAERLVAHGFNAAIGELRGQGDSRPRPGPSSRFGYHELVSVDLPAMFETVRLRFPESTPYLLGHSMGGQLGVLYAARVRRRLAGLILVASGSPYHRGFGGARSAGLLVGSAAMSMTANVAGFWPGDRFDVGGFGRQSKTLIADWARFARTGRIVPAGADIDYEERISRLTLPVLSVTVEGDDMAPERSVRAMLAKFPDADVTRWHEPERLGHNGWIRGSRGVVDRVAEWLHDR</sequence>
<evidence type="ECO:0000313" key="2">
    <source>
        <dbReference type="EMBL" id="TXG92027.1"/>
    </source>
</evidence>
<evidence type="ECO:0000313" key="3">
    <source>
        <dbReference type="Proteomes" id="UP000471120"/>
    </source>
</evidence>
<dbReference type="InterPro" id="IPR050228">
    <property type="entry name" value="Carboxylesterase_BioH"/>
</dbReference>
<dbReference type="EMBL" id="QRCM01000001">
    <property type="protein sequence ID" value="TXG92027.1"/>
    <property type="molecule type" value="Genomic_DNA"/>
</dbReference>
<dbReference type="PANTHER" id="PTHR43194:SF2">
    <property type="entry name" value="PEROXISOMAL MEMBRANE PROTEIN LPX1"/>
    <property type="match status" value="1"/>
</dbReference>
<dbReference type="InterPro" id="IPR017208">
    <property type="entry name" value="UCP037442_abhydr"/>
</dbReference>
<dbReference type="SUPFAM" id="SSF53474">
    <property type="entry name" value="alpha/beta-Hydrolases"/>
    <property type="match status" value="1"/>
</dbReference>
<keyword evidence="2" id="KW-0378">Hydrolase</keyword>
<dbReference type="InterPro" id="IPR022742">
    <property type="entry name" value="Hydrolase_4"/>
</dbReference>
<name>A0A6P2CGZ5_9NOCA</name>
<comment type="caution">
    <text evidence="2">The sequence shown here is derived from an EMBL/GenBank/DDBJ whole genome shotgun (WGS) entry which is preliminary data.</text>
</comment>
<evidence type="ECO:0000259" key="1">
    <source>
        <dbReference type="Pfam" id="PF12146"/>
    </source>
</evidence>
<dbReference type="AlphaFoldDB" id="A0A6P2CGZ5"/>
<dbReference type="GO" id="GO:0016787">
    <property type="term" value="F:hydrolase activity"/>
    <property type="evidence" value="ECO:0007669"/>
    <property type="project" value="UniProtKB-KW"/>
</dbReference>
<feature type="domain" description="Serine aminopeptidase S33" evidence="1">
    <location>
        <begin position="27"/>
        <end position="135"/>
    </location>
</feature>
<gene>
    <name evidence="2" type="ORF">DW322_19930</name>
</gene>
<proteinExistence type="predicted"/>
<dbReference type="RefSeq" id="WP_010836686.1">
    <property type="nucleotide sequence ID" value="NZ_QRCM01000001.1"/>
</dbReference>
<organism evidence="2 3">
    <name type="scientific">Rhodococcus rhodnii</name>
    <dbReference type="NCBI Taxonomy" id="38312"/>
    <lineage>
        <taxon>Bacteria</taxon>
        <taxon>Bacillati</taxon>
        <taxon>Actinomycetota</taxon>
        <taxon>Actinomycetes</taxon>
        <taxon>Mycobacteriales</taxon>
        <taxon>Nocardiaceae</taxon>
        <taxon>Rhodococcus</taxon>
    </lineage>
</organism>
<protein>
    <submittedName>
        <fullName evidence="2">Alpha/beta fold hydrolase</fullName>
    </submittedName>
</protein>